<keyword evidence="2 4" id="KW-1133">Transmembrane helix</keyword>
<keyword evidence="7" id="KW-1185">Reference proteome</keyword>
<feature type="transmembrane region" description="Helical" evidence="4">
    <location>
        <begin position="267"/>
        <end position="286"/>
    </location>
</feature>
<evidence type="ECO:0000313" key="6">
    <source>
        <dbReference type="EMBL" id="PRD45846.1"/>
    </source>
</evidence>
<feature type="transmembrane region" description="Helical" evidence="4">
    <location>
        <begin position="130"/>
        <end position="149"/>
    </location>
</feature>
<dbReference type="InterPro" id="IPR036259">
    <property type="entry name" value="MFS_trans_sf"/>
</dbReference>
<proteinExistence type="predicted"/>
<evidence type="ECO:0000259" key="5">
    <source>
        <dbReference type="PROSITE" id="PS50850"/>
    </source>
</evidence>
<feature type="transmembrane region" description="Helical" evidence="4">
    <location>
        <begin position="194"/>
        <end position="215"/>
    </location>
</feature>
<evidence type="ECO:0000256" key="3">
    <source>
        <dbReference type="ARBA" id="ARBA00023136"/>
    </source>
</evidence>
<accession>A0A2S9IZ89</accession>
<dbReference type="Proteomes" id="UP000239434">
    <property type="component" value="Unassembled WGS sequence"/>
</dbReference>
<dbReference type="PANTHER" id="PTHR43129:SF1">
    <property type="entry name" value="FOSMIDOMYCIN RESISTANCE PROTEIN"/>
    <property type="match status" value="1"/>
</dbReference>
<keyword evidence="1 4" id="KW-0812">Transmembrane</keyword>
<sequence length="447" mass="47685">MGWPTRERNGPNHESGFSATSIKTTFAKRRSHLAPPWCSNSLEHSVTDTTAAAHTPVTPAADATAFTVILAVSFCHLLNDMMQSLLSAIYPMLKADYHLDFWQIGLLTFTFQVTASILQPMVGMYTDKRPMPYSLPAGMGCTLIGLILLASAQHYSMLLAGAACVGLGSSIFHPESSRVARLASGGRHGLAQSLFQVGGNFGTAIGPLLAAFIVLPRGQASVAWFSLAALLGMGVLWKVSNWYTRYRTANANRPAPDRTLPLPRGKVAISLAVLALLVFTKNIYMASLSSYYTFYTINKFGVSVQTSQLLLFLFLGSVALGTILGGPIGDRIGSRAVIWFSILGVLPFTLAMPYADLPTTAVLTVIIGLILASAFPAIVVFAQELVPGRVGMIAGLFFGFAFGMAGIAAAVLGIVADAKGISFVYTICSYLPLLGLLTVFLPDMRKS</sequence>
<dbReference type="InterPro" id="IPR011701">
    <property type="entry name" value="MFS"/>
</dbReference>
<reference evidence="6 7" key="1">
    <citation type="submission" date="2018-02" db="EMBL/GenBank/DDBJ databases">
        <title>The draft genome of Phyllobacterium sp. 1N-3.</title>
        <authorList>
            <person name="Liu L."/>
            <person name="Li L."/>
            <person name="Zhang X."/>
            <person name="Wang T."/>
            <person name="Liang L."/>
        </authorList>
    </citation>
    <scope>NUCLEOTIDE SEQUENCE [LARGE SCALE GENOMIC DNA]</scope>
    <source>
        <strain evidence="6 7">1N-3</strain>
    </source>
</reference>
<feature type="transmembrane region" description="Helical" evidence="4">
    <location>
        <begin position="361"/>
        <end position="381"/>
    </location>
</feature>
<dbReference type="GO" id="GO:0005886">
    <property type="term" value="C:plasma membrane"/>
    <property type="evidence" value="ECO:0007669"/>
    <property type="project" value="TreeGrafter"/>
</dbReference>
<feature type="transmembrane region" description="Helical" evidence="4">
    <location>
        <begin position="393"/>
        <end position="416"/>
    </location>
</feature>
<name>A0A2S9IZ89_9HYPH</name>
<evidence type="ECO:0000256" key="1">
    <source>
        <dbReference type="ARBA" id="ARBA00022692"/>
    </source>
</evidence>
<gene>
    <name evidence="6" type="ORF">C5748_01530</name>
</gene>
<organism evidence="6 7">
    <name type="scientific">Phyllobacterium phragmitis</name>
    <dbReference type="NCBI Taxonomy" id="2670329"/>
    <lineage>
        <taxon>Bacteria</taxon>
        <taxon>Pseudomonadati</taxon>
        <taxon>Pseudomonadota</taxon>
        <taxon>Alphaproteobacteria</taxon>
        <taxon>Hyphomicrobiales</taxon>
        <taxon>Phyllobacteriaceae</taxon>
        <taxon>Phyllobacterium</taxon>
    </lineage>
</organism>
<dbReference type="EMBL" id="PVBR01000001">
    <property type="protein sequence ID" value="PRD45846.1"/>
    <property type="molecule type" value="Genomic_DNA"/>
</dbReference>
<dbReference type="InterPro" id="IPR020846">
    <property type="entry name" value="MFS_dom"/>
</dbReference>
<feature type="domain" description="Major facilitator superfamily (MFS) profile" evidence="5">
    <location>
        <begin position="68"/>
        <end position="447"/>
    </location>
</feature>
<dbReference type="PANTHER" id="PTHR43129">
    <property type="entry name" value="FOSMIDOMYCIN RESISTANCE PROTEIN"/>
    <property type="match status" value="1"/>
</dbReference>
<protein>
    <submittedName>
        <fullName evidence="6">MFS transporter</fullName>
    </submittedName>
</protein>
<dbReference type="Pfam" id="PF07690">
    <property type="entry name" value="MFS_1"/>
    <property type="match status" value="1"/>
</dbReference>
<dbReference type="PROSITE" id="PS50850">
    <property type="entry name" value="MFS"/>
    <property type="match status" value="1"/>
</dbReference>
<dbReference type="CDD" id="cd17478">
    <property type="entry name" value="MFS_FsR"/>
    <property type="match status" value="1"/>
</dbReference>
<feature type="transmembrane region" description="Helical" evidence="4">
    <location>
        <begin position="101"/>
        <end position="118"/>
    </location>
</feature>
<feature type="transmembrane region" description="Helical" evidence="4">
    <location>
        <begin position="336"/>
        <end position="355"/>
    </location>
</feature>
<feature type="transmembrane region" description="Helical" evidence="4">
    <location>
        <begin position="221"/>
        <end position="239"/>
    </location>
</feature>
<keyword evidence="3 4" id="KW-0472">Membrane</keyword>
<comment type="caution">
    <text evidence="6">The sequence shown here is derived from an EMBL/GenBank/DDBJ whole genome shotgun (WGS) entry which is preliminary data.</text>
</comment>
<dbReference type="SUPFAM" id="SSF103473">
    <property type="entry name" value="MFS general substrate transporter"/>
    <property type="match status" value="1"/>
</dbReference>
<evidence type="ECO:0000313" key="7">
    <source>
        <dbReference type="Proteomes" id="UP000239434"/>
    </source>
</evidence>
<evidence type="ECO:0000256" key="2">
    <source>
        <dbReference type="ARBA" id="ARBA00022989"/>
    </source>
</evidence>
<feature type="transmembrane region" description="Helical" evidence="4">
    <location>
        <begin position="306"/>
        <end position="324"/>
    </location>
</feature>
<feature type="transmembrane region" description="Helical" evidence="4">
    <location>
        <begin position="422"/>
        <end position="441"/>
    </location>
</feature>
<dbReference type="Gene3D" id="1.20.1250.20">
    <property type="entry name" value="MFS general substrate transporter like domains"/>
    <property type="match status" value="2"/>
</dbReference>
<dbReference type="AlphaFoldDB" id="A0A2S9IZ89"/>
<dbReference type="GO" id="GO:0022857">
    <property type="term" value="F:transmembrane transporter activity"/>
    <property type="evidence" value="ECO:0007669"/>
    <property type="project" value="InterPro"/>
</dbReference>
<evidence type="ECO:0000256" key="4">
    <source>
        <dbReference type="SAM" id="Phobius"/>
    </source>
</evidence>